<sequence>MRYAESWPSPTPGRALGDDTPCPEHEGHAAPTGDAHTLPSRAIAVAALGNAIAWFDWPPARWAQSHSFS</sequence>
<name>A0ABX5KUY7_9BURK</name>
<gene>
    <name evidence="2" type="ORF">C7402_104357</name>
</gene>
<dbReference type="EMBL" id="QEOB01000004">
    <property type="protein sequence ID" value="PVX85113.1"/>
    <property type="molecule type" value="Genomic_DNA"/>
</dbReference>
<comment type="caution">
    <text evidence="2">The sequence shown here is derived from an EMBL/GenBank/DDBJ whole genome shotgun (WGS) entry which is preliminary data.</text>
</comment>
<proteinExistence type="predicted"/>
<organism evidence="2 3">
    <name type="scientific">Paraburkholderia unamae</name>
    <dbReference type="NCBI Taxonomy" id="219649"/>
    <lineage>
        <taxon>Bacteria</taxon>
        <taxon>Pseudomonadati</taxon>
        <taxon>Pseudomonadota</taxon>
        <taxon>Betaproteobacteria</taxon>
        <taxon>Burkholderiales</taxon>
        <taxon>Burkholderiaceae</taxon>
        <taxon>Paraburkholderia</taxon>
    </lineage>
</organism>
<protein>
    <submittedName>
        <fullName evidence="2">Uncharacterized protein</fullName>
    </submittedName>
</protein>
<evidence type="ECO:0000313" key="2">
    <source>
        <dbReference type="EMBL" id="PVX85113.1"/>
    </source>
</evidence>
<accession>A0ABX5KUY7</accession>
<evidence type="ECO:0000313" key="3">
    <source>
        <dbReference type="Proteomes" id="UP000245712"/>
    </source>
</evidence>
<keyword evidence="3" id="KW-1185">Reference proteome</keyword>
<reference evidence="2 3" key="1">
    <citation type="submission" date="2018-05" db="EMBL/GenBank/DDBJ databases">
        <title>Genomic Encyclopedia of Type Strains, Phase IV (KMG-V): Genome sequencing to study the core and pangenomes of soil and plant-associated prokaryotes.</title>
        <authorList>
            <person name="Whitman W."/>
        </authorList>
    </citation>
    <scope>NUCLEOTIDE SEQUENCE [LARGE SCALE GENOMIC DNA]</scope>
    <source>
        <strain evidence="2 3">SCZa-39</strain>
    </source>
</reference>
<dbReference type="Proteomes" id="UP000245712">
    <property type="component" value="Unassembled WGS sequence"/>
</dbReference>
<evidence type="ECO:0000256" key="1">
    <source>
        <dbReference type="SAM" id="MobiDB-lite"/>
    </source>
</evidence>
<feature type="region of interest" description="Disordered" evidence="1">
    <location>
        <begin position="1"/>
        <end position="36"/>
    </location>
</feature>